<dbReference type="RefSeq" id="WP_368846914.1">
    <property type="nucleotide sequence ID" value="NZ_CP194411.1"/>
</dbReference>
<dbReference type="SUPFAM" id="SSF53448">
    <property type="entry name" value="Nucleotide-diphospho-sugar transferases"/>
    <property type="match status" value="1"/>
</dbReference>
<dbReference type="Proteomes" id="UP001559623">
    <property type="component" value="Unassembled WGS sequence"/>
</dbReference>
<dbReference type="InterPro" id="IPR029044">
    <property type="entry name" value="Nucleotide-diphossugar_trans"/>
</dbReference>
<organism evidence="1 2">
    <name type="scientific">Selenomonas sputigena</name>
    <dbReference type="NCBI Taxonomy" id="69823"/>
    <lineage>
        <taxon>Bacteria</taxon>
        <taxon>Bacillati</taxon>
        <taxon>Bacillota</taxon>
        <taxon>Negativicutes</taxon>
        <taxon>Selenomonadales</taxon>
        <taxon>Selenomonadaceae</taxon>
        <taxon>Selenomonas</taxon>
    </lineage>
</organism>
<dbReference type="PANTHER" id="PTHR42866">
    <property type="entry name" value="3-DEOXY-MANNO-OCTULOSONATE CYTIDYLYLTRANSFERASE"/>
    <property type="match status" value="1"/>
</dbReference>
<dbReference type="Gene3D" id="3.90.550.10">
    <property type="entry name" value="Spore Coat Polysaccharide Biosynthesis Protein SpsA, Chain A"/>
    <property type="match status" value="1"/>
</dbReference>
<gene>
    <name evidence="1" type="ORF">QCO44_05980</name>
</gene>
<proteinExistence type="predicted"/>
<dbReference type="CDD" id="cd02518">
    <property type="entry name" value="GT2_SpsF"/>
    <property type="match status" value="1"/>
</dbReference>
<dbReference type="PANTHER" id="PTHR42866:SF1">
    <property type="entry name" value="SPORE COAT POLYSACCHARIDE BIOSYNTHESIS PROTEIN SPSF"/>
    <property type="match status" value="1"/>
</dbReference>
<comment type="caution">
    <text evidence="1">The sequence shown here is derived from an EMBL/GenBank/DDBJ whole genome shotgun (WGS) entry which is preliminary data.</text>
</comment>
<dbReference type="EMBL" id="JARVLH010000003">
    <property type="protein sequence ID" value="MEX5285187.1"/>
    <property type="molecule type" value="Genomic_DNA"/>
</dbReference>
<protein>
    <submittedName>
        <fullName evidence="1">Glycosyltransferase family protein</fullName>
    </submittedName>
</protein>
<evidence type="ECO:0000313" key="2">
    <source>
        <dbReference type="Proteomes" id="UP001559623"/>
    </source>
</evidence>
<keyword evidence="2" id="KW-1185">Reference proteome</keyword>
<name>A0ABV3X4S5_9FIRM</name>
<reference evidence="1 2" key="1">
    <citation type="submission" date="2023-04" db="EMBL/GenBank/DDBJ databases">
        <title>Genome Sequence of Selenomonas sputigena ATCC 33150.</title>
        <authorList>
            <person name="Miller D.P."/>
            <person name="Anvari S."/>
            <person name="Polson S.W."/>
            <person name="Macdonald M."/>
            <person name="Mcdowell J.V."/>
        </authorList>
    </citation>
    <scope>NUCLEOTIDE SEQUENCE [LARGE SCALE GENOMIC DNA]</scope>
    <source>
        <strain evidence="1 2">ATCC 33150</strain>
    </source>
</reference>
<dbReference type="Pfam" id="PF02348">
    <property type="entry name" value="CTP_transf_3"/>
    <property type="match status" value="1"/>
</dbReference>
<evidence type="ECO:0000313" key="1">
    <source>
        <dbReference type="EMBL" id="MEX5285187.1"/>
    </source>
</evidence>
<dbReference type="InterPro" id="IPR003329">
    <property type="entry name" value="Cytidylyl_trans"/>
</dbReference>
<sequence>MVRKIGIIVQAHMGSSRLPNKMLKDLCGKTVLGHVISRLQRVRNADALIIATSTLPADDAIVEECRKYHVDAFRGSNEDVLSRFYHAAVEYELTDIARVCADNTLIDWNVIDDEIAAYRTGKYERIDSSENVPLGLGCEIFSFDMLKEAYENANEHYQHEHVTPYLDENYAPPYRPPYPNDYSKYRFTLDTEQDWKLIQNIYHALYREGEDMTLDRVVTLMEENPHWFDINKDVHQKLVKE</sequence>
<accession>A0ABV3X4S5</accession>